<evidence type="ECO:0000256" key="6">
    <source>
        <dbReference type="ARBA" id="ARBA00023204"/>
    </source>
</evidence>
<evidence type="ECO:0000256" key="4">
    <source>
        <dbReference type="ARBA" id="ARBA00022763"/>
    </source>
</evidence>
<dbReference type="InterPro" id="IPR022572">
    <property type="entry name" value="DNA_rep/recomb_RecO_N"/>
</dbReference>
<keyword evidence="4 8" id="KW-0227">DNA damage</keyword>
<evidence type="ECO:0000256" key="1">
    <source>
        <dbReference type="ARBA" id="ARBA00003065"/>
    </source>
</evidence>
<dbReference type="PANTHER" id="PTHR33991">
    <property type="entry name" value="DNA REPAIR PROTEIN RECO"/>
    <property type="match status" value="1"/>
</dbReference>
<evidence type="ECO:0000313" key="10">
    <source>
        <dbReference type="EMBL" id="OOZ37378.1"/>
    </source>
</evidence>
<evidence type="ECO:0000256" key="5">
    <source>
        <dbReference type="ARBA" id="ARBA00023172"/>
    </source>
</evidence>
<dbReference type="NCBIfam" id="TIGR00613">
    <property type="entry name" value="reco"/>
    <property type="match status" value="1"/>
</dbReference>
<name>A0A1T2KWZ2_9GAMM</name>
<dbReference type="PANTHER" id="PTHR33991:SF1">
    <property type="entry name" value="DNA REPAIR PROTEIN RECO"/>
    <property type="match status" value="1"/>
</dbReference>
<dbReference type="Pfam" id="PF11967">
    <property type="entry name" value="RecO_N"/>
    <property type="match status" value="1"/>
</dbReference>
<protein>
    <recommendedName>
        <fullName evidence="3 8">DNA repair protein RecO</fullName>
    </recommendedName>
    <alternativeName>
        <fullName evidence="7 8">Recombination protein O</fullName>
    </alternativeName>
</protein>
<dbReference type="GO" id="GO:0006310">
    <property type="term" value="P:DNA recombination"/>
    <property type="evidence" value="ECO:0007669"/>
    <property type="project" value="UniProtKB-UniRule"/>
</dbReference>
<dbReference type="Gene3D" id="1.20.1440.120">
    <property type="entry name" value="Recombination protein O, C-terminal domain"/>
    <property type="match status" value="1"/>
</dbReference>
<evidence type="ECO:0000256" key="3">
    <source>
        <dbReference type="ARBA" id="ARBA00021310"/>
    </source>
</evidence>
<accession>A0A1T2KWZ2</accession>
<proteinExistence type="inferred from homology"/>
<evidence type="ECO:0000256" key="2">
    <source>
        <dbReference type="ARBA" id="ARBA00007452"/>
    </source>
</evidence>
<comment type="function">
    <text evidence="1 8">Involved in DNA repair and RecF pathway recombination.</text>
</comment>
<dbReference type="Pfam" id="PF02565">
    <property type="entry name" value="RecO_C"/>
    <property type="match status" value="1"/>
</dbReference>
<reference evidence="10 11" key="1">
    <citation type="submission" date="2016-11" db="EMBL/GenBank/DDBJ databases">
        <title>Mixed transmission modes and dynamic genome evolution in an obligate animal-bacterial symbiosis.</title>
        <authorList>
            <person name="Russell S.L."/>
            <person name="Corbett-Detig R.B."/>
            <person name="Cavanaugh C.M."/>
        </authorList>
    </citation>
    <scope>NUCLEOTIDE SEQUENCE [LARGE SCALE GENOMIC DNA]</scope>
    <source>
        <strain evidence="10">Se-Cadez</strain>
    </source>
</reference>
<dbReference type="Proteomes" id="UP000190896">
    <property type="component" value="Unassembled WGS sequence"/>
</dbReference>
<dbReference type="Gene3D" id="2.40.50.140">
    <property type="entry name" value="Nucleic acid-binding proteins"/>
    <property type="match status" value="1"/>
</dbReference>
<dbReference type="InterPro" id="IPR037278">
    <property type="entry name" value="ARFGAP/RecO"/>
</dbReference>
<dbReference type="GO" id="GO:0006302">
    <property type="term" value="P:double-strand break repair"/>
    <property type="evidence" value="ECO:0007669"/>
    <property type="project" value="TreeGrafter"/>
</dbReference>
<dbReference type="GO" id="GO:0043590">
    <property type="term" value="C:bacterial nucleoid"/>
    <property type="evidence" value="ECO:0007669"/>
    <property type="project" value="TreeGrafter"/>
</dbReference>
<comment type="caution">
    <text evidence="10">The sequence shown here is derived from an EMBL/GenBank/DDBJ whole genome shotgun (WGS) entry which is preliminary data.</text>
</comment>
<dbReference type="EMBL" id="MPRJ01000011">
    <property type="protein sequence ID" value="OOZ37378.1"/>
    <property type="molecule type" value="Genomic_DNA"/>
</dbReference>
<sequence>MQQAFILHRSPYSNSSLLLECLTSSQGRFPLIAKGANSDKERKRGGSLHPFTPLLINWSGRGEVKNLCNHDVSDRPIPLTGNALYCGFYVNELIMRLVHRNDPNGELFTLYKDTIYALSQSPMLDSVLRAFELNLLALLGYGLNLEYDAVTGEPIDPNGFYLFETETGPIRTGEHAQQAISGSTLLGITSGEELDKQGRGEAKALLRQVISYYIGDKPLKSRELFRTISSVNNRWKQ</sequence>
<keyword evidence="5 8" id="KW-0233">DNA recombination</keyword>
<dbReference type="InterPro" id="IPR012340">
    <property type="entry name" value="NA-bd_OB-fold"/>
</dbReference>
<dbReference type="SUPFAM" id="SSF57863">
    <property type="entry name" value="ArfGap/RecO-like zinc finger"/>
    <property type="match status" value="1"/>
</dbReference>
<gene>
    <name evidence="8" type="primary">recO</name>
    <name evidence="10" type="ORF">BOW51_02685</name>
</gene>
<keyword evidence="11" id="KW-1185">Reference proteome</keyword>
<evidence type="ECO:0000256" key="8">
    <source>
        <dbReference type="HAMAP-Rule" id="MF_00201"/>
    </source>
</evidence>
<dbReference type="HAMAP" id="MF_00201">
    <property type="entry name" value="RecO"/>
    <property type="match status" value="1"/>
</dbReference>
<dbReference type="InterPro" id="IPR003717">
    <property type="entry name" value="RecO"/>
</dbReference>
<comment type="similarity">
    <text evidence="2 8">Belongs to the RecO family.</text>
</comment>
<evidence type="ECO:0000256" key="7">
    <source>
        <dbReference type="ARBA" id="ARBA00033409"/>
    </source>
</evidence>
<evidence type="ECO:0000313" key="11">
    <source>
        <dbReference type="Proteomes" id="UP000190896"/>
    </source>
</evidence>
<evidence type="ECO:0000259" key="9">
    <source>
        <dbReference type="Pfam" id="PF11967"/>
    </source>
</evidence>
<dbReference type="SUPFAM" id="SSF50249">
    <property type="entry name" value="Nucleic acid-binding proteins"/>
    <property type="match status" value="1"/>
</dbReference>
<organism evidence="10 11">
    <name type="scientific">Solemya velesiana gill symbiont</name>
    <dbReference type="NCBI Taxonomy" id="1918948"/>
    <lineage>
        <taxon>Bacteria</taxon>
        <taxon>Pseudomonadati</taxon>
        <taxon>Pseudomonadota</taxon>
        <taxon>Gammaproteobacteria</taxon>
        <taxon>sulfur-oxidizing symbionts</taxon>
    </lineage>
</organism>
<dbReference type="AlphaFoldDB" id="A0A1T2KWZ2"/>
<feature type="domain" description="DNA replication/recombination mediator RecO N-terminal" evidence="9">
    <location>
        <begin position="2"/>
        <end position="66"/>
    </location>
</feature>
<dbReference type="InterPro" id="IPR042242">
    <property type="entry name" value="RecO_C"/>
</dbReference>
<keyword evidence="6 8" id="KW-0234">DNA repair</keyword>